<dbReference type="Gene3D" id="2.120.10.30">
    <property type="entry name" value="TolB, C-terminal domain"/>
    <property type="match status" value="2"/>
</dbReference>
<evidence type="ECO:0000256" key="1">
    <source>
        <dbReference type="SAM" id="MobiDB-lite"/>
    </source>
</evidence>
<protein>
    <recommendedName>
        <fullName evidence="4">WD40 repeat protein</fullName>
    </recommendedName>
</protein>
<evidence type="ECO:0000313" key="3">
    <source>
        <dbReference type="Proteomes" id="UP001500037"/>
    </source>
</evidence>
<dbReference type="EMBL" id="BAAALF010000033">
    <property type="protein sequence ID" value="GAA1233495.1"/>
    <property type="molecule type" value="Genomic_DNA"/>
</dbReference>
<keyword evidence="3" id="KW-1185">Reference proteome</keyword>
<accession>A0ABN1W5H4</accession>
<dbReference type="Pfam" id="PF07676">
    <property type="entry name" value="PD40"/>
    <property type="match status" value="1"/>
</dbReference>
<dbReference type="Proteomes" id="UP001500037">
    <property type="component" value="Unassembled WGS sequence"/>
</dbReference>
<name>A0ABN1W5H4_9ACTN</name>
<organism evidence="2 3">
    <name type="scientific">Kitasatospora nipponensis</name>
    <dbReference type="NCBI Taxonomy" id="258049"/>
    <lineage>
        <taxon>Bacteria</taxon>
        <taxon>Bacillati</taxon>
        <taxon>Actinomycetota</taxon>
        <taxon>Actinomycetes</taxon>
        <taxon>Kitasatosporales</taxon>
        <taxon>Streptomycetaceae</taxon>
        <taxon>Kitasatospora</taxon>
    </lineage>
</organism>
<sequence length="267" mass="27851">MNGTAGSRLTISNGTRYVLMNGTSVDFGTAVRDLTWSPDGRKAVFVDGDGDLVTADPGGGGRVVVARHAAGQSWSHPAWESVPSSYGHTLPQQILFVADAGGVTTLETVPADAVNGTPTALPLQLGEGRPEVPQTANTWPNTGGGSSDVYANTQTGDIYIRDGYARMDSSDSVFTPGTEPTLSTDGEEVVFVRSVGGHDHIFEQQVDRQGSAKDLTPNATVDYSEPAVSPDRTTIAVRTPDGIATLPADGSAAPRLVSTDHGLPAYR</sequence>
<comment type="caution">
    <text evidence="2">The sequence shown here is derived from an EMBL/GenBank/DDBJ whole genome shotgun (WGS) entry which is preliminary data.</text>
</comment>
<reference evidence="2 3" key="1">
    <citation type="journal article" date="2019" name="Int. J. Syst. Evol. Microbiol.">
        <title>The Global Catalogue of Microorganisms (GCM) 10K type strain sequencing project: providing services to taxonomists for standard genome sequencing and annotation.</title>
        <authorList>
            <consortium name="The Broad Institute Genomics Platform"/>
            <consortium name="The Broad Institute Genome Sequencing Center for Infectious Disease"/>
            <person name="Wu L."/>
            <person name="Ma J."/>
        </authorList>
    </citation>
    <scope>NUCLEOTIDE SEQUENCE [LARGE SCALE GENOMIC DNA]</scope>
    <source>
        <strain evidence="2 3">JCM 13004</strain>
    </source>
</reference>
<dbReference type="InterPro" id="IPR011659">
    <property type="entry name" value="WD40"/>
</dbReference>
<evidence type="ECO:0000313" key="2">
    <source>
        <dbReference type="EMBL" id="GAA1233495.1"/>
    </source>
</evidence>
<feature type="region of interest" description="Disordered" evidence="1">
    <location>
        <begin position="246"/>
        <end position="267"/>
    </location>
</feature>
<evidence type="ECO:0008006" key="4">
    <source>
        <dbReference type="Google" id="ProtNLM"/>
    </source>
</evidence>
<dbReference type="InterPro" id="IPR011042">
    <property type="entry name" value="6-blade_b-propeller_TolB-like"/>
</dbReference>
<dbReference type="SUPFAM" id="SSF82171">
    <property type="entry name" value="DPP6 N-terminal domain-like"/>
    <property type="match status" value="1"/>
</dbReference>
<proteinExistence type="predicted"/>
<gene>
    <name evidence="2" type="ORF">GCM10009665_24720</name>
</gene>
<feature type="region of interest" description="Disordered" evidence="1">
    <location>
        <begin position="209"/>
        <end position="228"/>
    </location>
</feature>